<dbReference type="EMBL" id="KV441554">
    <property type="protein sequence ID" value="OAG03637.1"/>
    <property type="molecule type" value="Genomic_DNA"/>
</dbReference>
<feature type="region of interest" description="Disordered" evidence="2">
    <location>
        <begin position="98"/>
        <end position="124"/>
    </location>
</feature>
<dbReference type="AlphaFoldDB" id="A0A177CA49"/>
<gene>
    <name evidence="4" type="ORF">CC84DRAFT_1197332</name>
</gene>
<dbReference type="PROSITE" id="PS00463">
    <property type="entry name" value="ZN2_CY6_FUNGAL_1"/>
    <property type="match status" value="1"/>
</dbReference>
<dbReference type="PROSITE" id="PS50048">
    <property type="entry name" value="ZN2_CY6_FUNGAL_2"/>
    <property type="match status" value="1"/>
</dbReference>
<dbReference type="GeneID" id="28765001"/>
<evidence type="ECO:0000256" key="2">
    <source>
        <dbReference type="SAM" id="MobiDB-lite"/>
    </source>
</evidence>
<sequence>MVGVPKSTGCAICRKRKVKCDETWPTCVNCRKNGKLCPGPPSRHTFRDAGPQLDKQSTSIKTNQNSAPQDQVHQKTQLTHLKAIWSNTGAAVLKFRLSPTGDDQEASKGHSKGRSPTEHSSNLPMSIRYGPLQTSPHHELARALIEAMETDDAGYSISDFGSFMHEVPCRIGRNAALDTAVACLLRTRSALLSKNTLDNLQTPKYYLAAVQRLQRSLEDPVEGMSSNTLCAAVILSLVEALAGPRLDNSYLAHIGGAGRLLEIQGPQTCRDGFAKEILRFTRGGIIVTSIYKSEPSFLSMPGWRHVAFDNTKSNIEESLYTEVLHLMSQLSVLLKEVKELQTLTEATCQPSSSLDTKNLFPEDDVLPRYPAPHTDFETAYTTYIGPELSHTQPTNLHFEPGQPLSLQDPPSTHPLLEKAYALKASLDTTSAQLQSHLQDGTFALPLPALDPAAPFPTAYRFPHWRTARIYTIQWSLTILVAKTLLKLLPEHDPVRYALEAECRAVALEICKTWDNAWANRPIGACHVWLGFVVAYEFCSVEARGWVLGALNRFLMDQGVEGWRWTEEVVGAMNRRLMGEGEGFVSGHGSGGLR</sequence>
<dbReference type="PANTHER" id="PTHR38111">
    <property type="entry name" value="ZN(2)-C6 FUNGAL-TYPE DOMAIN-CONTAINING PROTEIN-RELATED"/>
    <property type="match status" value="1"/>
</dbReference>
<dbReference type="STRING" id="1460663.A0A177CA49"/>
<keyword evidence="5" id="KW-1185">Reference proteome</keyword>
<dbReference type="SUPFAM" id="SSF57701">
    <property type="entry name" value="Zn2/Cys6 DNA-binding domain"/>
    <property type="match status" value="1"/>
</dbReference>
<dbReference type="Gene3D" id="4.10.240.10">
    <property type="entry name" value="Zn(2)-C6 fungal-type DNA-binding domain"/>
    <property type="match status" value="1"/>
</dbReference>
<dbReference type="SMART" id="SM00066">
    <property type="entry name" value="GAL4"/>
    <property type="match status" value="1"/>
</dbReference>
<dbReference type="Proteomes" id="UP000077069">
    <property type="component" value="Unassembled WGS sequence"/>
</dbReference>
<feature type="region of interest" description="Disordered" evidence="2">
    <location>
        <begin position="38"/>
        <end position="72"/>
    </location>
</feature>
<dbReference type="GO" id="GO:0000981">
    <property type="term" value="F:DNA-binding transcription factor activity, RNA polymerase II-specific"/>
    <property type="evidence" value="ECO:0007669"/>
    <property type="project" value="InterPro"/>
</dbReference>
<feature type="domain" description="Zn(2)-C6 fungal-type" evidence="3">
    <location>
        <begin position="9"/>
        <end position="37"/>
    </location>
</feature>
<dbReference type="OrthoDB" id="4314040at2759"/>
<dbReference type="RefSeq" id="XP_018034002.1">
    <property type="nucleotide sequence ID" value="XM_018181515.1"/>
</dbReference>
<evidence type="ECO:0000259" key="3">
    <source>
        <dbReference type="PROSITE" id="PS50048"/>
    </source>
</evidence>
<keyword evidence="1" id="KW-0539">Nucleus</keyword>
<feature type="compositionally biased region" description="Polar residues" evidence="2">
    <location>
        <begin position="54"/>
        <end position="72"/>
    </location>
</feature>
<proteinExistence type="predicted"/>
<dbReference type="Pfam" id="PF00172">
    <property type="entry name" value="Zn_clus"/>
    <property type="match status" value="1"/>
</dbReference>
<dbReference type="InterPro" id="IPR001138">
    <property type="entry name" value="Zn2Cys6_DnaBD"/>
</dbReference>
<reference evidence="4 5" key="1">
    <citation type="submission" date="2016-05" db="EMBL/GenBank/DDBJ databases">
        <title>Comparative analysis of secretome profiles of manganese(II)-oxidizing ascomycete fungi.</title>
        <authorList>
            <consortium name="DOE Joint Genome Institute"/>
            <person name="Zeiner C.A."/>
            <person name="Purvine S.O."/>
            <person name="Zink E.M."/>
            <person name="Wu S."/>
            <person name="Pasa-Tolic L."/>
            <person name="Chaput D.L."/>
            <person name="Haridas S."/>
            <person name="Grigoriev I.V."/>
            <person name="Santelli C.M."/>
            <person name="Hansel C.M."/>
        </authorList>
    </citation>
    <scope>NUCLEOTIDE SEQUENCE [LARGE SCALE GENOMIC DNA]</scope>
    <source>
        <strain evidence="4 5">AP3s5-JAC2a</strain>
    </source>
</reference>
<name>A0A177CA49_9PLEO</name>
<evidence type="ECO:0000313" key="4">
    <source>
        <dbReference type="EMBL" id="OAG03637.1"/>
    </source>
</evidence>
<dbReference type="InterPro" id="IPR036864">
    <property type="entry name" value="Zn2-C6_fun-type_DNA-bd_sf"/>
</dbReference>
<evidence type="ECO:0000313" key="5">
    <source>
        <dbReference type="Proteomes" id="UP000077069"/>
    </source>
</evidence>
<dbReference type="Pfam" id="PF11951">
    <property type="entry name" value="Fungal_trans_2"/>
    <property type="match status" value="1"/>
</dbReference>
<protein>
    <recommendedName>
        <fullName evidence="3">Zn(2)-C6 fungal-type domain-containing protein</fullName>
    </recommendedName>
</protein>
<dbReference type="InterPro" id="IPR021858">
    <property type="entry name" value="Fun_TF"/>
</dbReference>
<dbReference type="CDD" id="cd00067">
    <property type="entry name" value="GAL4"/>
    <property type="match status" value="1"/>
</dbReference>
<dbReference type="InParanoid" id="A0A177CA49"/>
<organism evidence="4 5">
    <name type="scientific">Paraphaeosphaeria sporulosa</name>
    <dbReference type="NCBI Taxonomy" id="1460663"/>
    <lineage>
        <taxon>Eukaryota</taxon>
        <taxon>Fungi</taxon>
        <taxon>Dikarya</taxon>
        <taxon>Ascomycota</taxon>
        <taxon>Pezizomycotina</taxon>
        <taxon>Dothideomycetes</taxon>
        <taxon>Pleosporomycetidae</taxon>
        <taxon>Pleosporales</taxon>
        <taxon>Massarineae</taxon>
        <taxon>Didymosphaeriaceae</taxon>
        <taxon>Paraphaeosphaeria</taxon>
    </lineage>
</organism>
<dbReference type="PANTHER" id="PTHR38111:SF5">
    <property type="entry name" value="TRANSCRIPTION FACTOR DOMAIN-CONTAINING PROTEIN"/>
    <property type="match status" value="1"/>
</dbReference>
<evidence type="ECO:0000256" key="1">
    <source>
        <dbReference type="ARBA" id="ARBA00023242"/>
    </source>
</evidence>
<dbReference type="GO" id="GO:0008270">
    <property type="term" value="F:zinc ion binding"/>
    <property type="evidence" value="ECO:0007669"/>
    <property type="project" value="InterPro"/>
</dbReference>
<dbReference type="InterPro" id="IPR053178">
    <property type="entry name" value="Osmoadaptation_assoc"/>
</dbReference>
<accession>A0A177CA49</accession>